<evidence type="ECO:0000256" key="3">
    <source>
        <dbReference type="ARBA" id="ARBA00022840"/>
    </source>
</evidence>
<keyword evidence="3 7" id="KW-0067">ATP-binding</keyword>
<evidence type="ECO:0000256" key="5">
    <source>
        <dbReference type="ARBA" id="ARBA00023146"/>
    </source>
</evidence>
<comment type="similarity">
    <text evidence="7">Belongs to the class-I aminoacyl-tRNA synthetase family.</text>
</comment>
<dbReference type="RefSeq" id="WP_063777812.1">
    <property type="nucleotide sequence ID" value="NZ_CP008953.1"/>
</dbReference>
<evidence type="ECO:0000256" key="4">
    <source>
        <dbReference type="ARBA" id="ARBA00022917"/>
    </source>
</evidence>
<dbReference type="InterPro" id="IPR014729">
    <property type="entry name" value="Rossmann-like_a/b/a_fold"/>
</dbReference>
<evidence type="ECO:0000313" key="11">
    <source>
        <dbReference type="Proteomes" id="UP000028492"/>
    </source>
</evidence>
<evidence type="ECO:0000259" key="9">
    <source>
        <dbReference type="Pfam" id="PF09334"/>
    </source>
</evidence>
<feature type="compositionally biased region" description="Basic and acidic residues" evidence="8">
    <location>
        <begin position="510"/>
        <end position="524"/>
    </location>
</feature>
<evidence type="ECO:0000256" key="1">
    <source>
        <dbReference type="ARBA" id="ARBA00022598"/>
    </source>
</evidence>
<dbReference type="STRING" id="208439.AJAP_19605"/>
<evidence type="ECO:0000256" key="8">
    <source>
        <dbReference type="SAM" id="MobiDB-lite"/>
    </source>
</evidence>
<dbReference type="Pfam" id="PF09334">
    <property type="entry name" value="tRNA-synt_1g"/>
    <property type="match status" value="1"/>
</dbReference>
<dbReference type="PANTHER" id="PTHR45765">
    <property type="entry name" value="METHIONINE--TRNA LIGASE"/>
    <property type="match status" value="1"/>
</dbReference>
<accession>A0A075UUR7</accession>
<proteinExistence type="inferred from homology"/>
<dbReference type="AlphaFoldDB" id="A0A075UUR7"/>
<evidence type="ECO:0000256" key="7">
    <source>
        <dbReference type="RuleBase" id="RU363039"/>
    </source>
</evidence>
<dbReference type="InterPro" id="IPR023458">
    <property type="entry name" value="Met-tRNA_ligase_1"/>
</dbReference>
<sequence>MSTTIVVAATPTSNGDLHIGHMAGPYLAGDVYARYLRATGASVIYTTCTDDSQSYVVTTARRSGTTPRELCAGSTEAIARSLSAMGISTTGLPPIDHVYRRAVLEFVTALYDAGRFRQRTVRLPVATRSGTYLFDGLVSGTCPVCLAGSSGGVCEACGHPNNYDELLDPHSTMDPDDPVAYRDTEILVLPMEEYRDRLTAYYTAQAGRWRPHAMQLIGELLAKPLPDVPVTIPAAWGIPAPFPETPGQMLYPWIEAMPAVMYSTWWSVGDTTLPLDEHWRAEHEADVVYFHGYDNVYHWGLMDLVFLLAHGDRYVTPSANVCNEFYDLAGEKFSTSRDHLIWTADLLAEVPRDLVRFHLAHTAPELSRTGFTREGLRDNGYRRLSTPWNGLSEAISETARGLSGAVPVTPDGRRRAAAMVQRFRGCYELPGYSMNRAAETVLTHLNRLRDLAARSAIAAGDLMLEARTLLAGAAPILIDAAGAAAAAGADLSLTAETPASVPVFRLPRLPEEAGHEAADHRDPSVPDLLPLPLSAGAGVRRRSVRDER</sequence>
<name>A0A075UUR7_9PSEU</name>
<keyword evidence="1 7" id="KW-0436">Ligase</keyword>
<dbReference type="EMBL" id="CP008953">
    <property type="protein sequence ID" value="AIG76783.1"/>
    <property type="molecule type" value="Genomic_DNA"/>
</dbReference>
<dbReference type="GO" id="GO:0006431">
    <property type="term" value="P:methionyl-tRNA aminoacylation"/>
    <property type="evidence" value="ECO:0007669"/>
    <property type="project" value="TreeGrafter"/>
</dbReference>
<organism evidence="10 11">
    <name type="scientific">Amycolatopsis japonica</name>
    <dbReference type="NCBI Taxonomy" id="208439"/>
    <lineage>
        <taxon>Bacteria</taxon>
        <taxon>Bacillati</taxon>
        <taxon>Actinomycetota</taxon>
        <taxon>Actinomycetes</taxon>
        <taxon>Pseudonocardiales</taxon>
        <taxon>Pseudonocardiaceae</taxon>
        <taxon>Amycolatopsis</taxon>
        <taxon>Amycolatopsis japonica group</taxon>
    </lineage>
</organism>
<dbReference type="KEGG" id="aja:AJAP_19605"/>
<dbReference type="SUPFAM" id="SSF52374">
    <property type="entry name" value="Nucleotidylyl transferase"/>
    <property type="match status" value="1"/>
</dbReference>
<keyword evidence="11" id="KW-1185">Reference proteome</keyword>
<dbReference type="Proteomes" id="UP000028492">
    <property type="component" value="Chromosome"/>
</dbReference>
<dbReference type="PANTHER" id="PTHR45765:SF1">
    <property type="entry name" value="METHIONINE--TRNA LIGASE, CYTOPLASMIC"/>
    <property type="match status" value="1"/>
</dbReference>
<dbReference type="InterPro" id="IPR029038">
    <property type="entry name" value="MetRS_Zn"/>
</dbReference>
<evidence type="ECO:0000256" key="2">
    <source>
        <dbReference type="ARBA" id="ARBA00022741"/>
    </source>
</evidence>
<dbReference type="GO" id="GO:0005524">
    <property type="term" value="F:ATP binding"/>
    <property type="evidence" value="ECO:0007669"/>
    <property type="project" value="UniProtKB-KW"/>
</dbReference>
<dbReference type="eggNOG" id="COG0143">
    <property type="taxonomic scope" value="Bacteria"/>
</dbReference>
<feature type="region of interest" description="Disordered" evidence="8">
    <location>
        <begin position="510"/>
        <end position="533"/>
    </location>
</feature>
<keyword evidence="5 7" id="KW-0030">Aminoacyl-tRNA synthetase</keyword>
<comment type="catalytic activity">
    <reaction evidence="6">
        <text>tRNA(Met) + L-methionine + ATP = L-methionyl-tRNA(Met) + AMP + diphosphate</text>
        <dbReference type="Rhea" id="RHEA:13481"/>
        <dbReference type="Rhea" id="RHEA-COMP:9667"/>
        <dbReference type="Rhea" id="RHEA-COMP:9698"/>
        <dbReference type="ChEBI" id="CHEBI:30616"/>
        <dbReference type="ChEBI" id="CHEBI:33019"/>
        <dbReference type="ChEBI" id="CHEBI:57844"/>
        <dbReference type="ChEBI" id="CHEBI:78442"/>
        <dbReference type="ChEBI" id="CHEBI:78530"/>
        <dbReference type="ChEBI" id="CHEBI:456215"/>
        <dbReference type="EC" id="6.1.1.10"/>
    </reaction>
</comment>
<gene>
    <name evidence="10" type="ORF">AJAP_19605</name>
</gene>
<dbReference type="Gene3D" id="3.40.50.620">
    <property type="entry name" value="HUPs"/>
    <property type="match status" value="1"/>
</dbReference>
<reference evidence="10 11" key="1">
    <citation type="journal article" date="2014" name="J. Biotechnol.">
        <title>Complete genome sequence of the actinobacterium Amycolatopsis japonica MG417-CF17(T) (=DSM 44213T) producing (S,S)-N,N'-ethylenediaminedisuccinic acid.</title>
        <authorList>
            <person name="Stegmann E."/>
            <person name="Albersmeier A."/>
            <person name="Spohn M."/>
            <person name="Gert H."/>
            <person name="Weber T."/>
            <person name="Wohlleben W."/>
            <person name="Kalinowski J."/>
            <person name="Ruckert C."/>
        </authorList>
    </citation>
    <scope>NUCLEOTIDE SEQUENCE [LARGE SCALE GENOMIC DNA]</scope>
    <source>
        <strain evidence="11">MG417-CF17 (DSM 44213)</strain>
    </source>
</reference>
<keyword evidence="4 7" id="KW-0648">Protein biosynthesis</keyword>
<keyword evidence="2 7" id="KW-0547">Nucleotide-binding</keyword>
<evidence type="ECO:0000313" key="10">
    <source>
        <dbReference type="EMBL" id="AIG76783.1"/>
    </source>
</evidence>
<dbReference type="Gene3D" id="2.20.28.20">
    <property type="entry name" value="Methionyl-tRNA synthetase, Zn-domain"/>
    <property type="match status" value="1"/>
</dbReference>
<evidence type="ECO:0000256" key="6">
    <source>
        <dbReference type="ARBA" id="ARBA00047364"/>
    </source>
</evidence>
<dbReference type="InterPro" id="IPR001412">
    <property type="entry name" value="aa-tRNA-synth_I_CS"/>
</dbReference>
<dbReference type="InterPro" id="IPR015413">
    <property type="entry name" value="Methionyl/Leucyl_tRNA_Synth"/>
</dbReference>
<feature type="domain" description="Methionyl/Leucyl tRNA synthetase" evidence="9">
    <location>
        <begin position="5"/>
        <end position="375"/>
    </location>
</feature>
<dbReference type="GO" id="GO:0005829">
    <property type="term" value="C:cytosol"/>
    <property type="evidence" value="ECO:0007669"/>
    <property type="project" value="TreeGrafter"/>
</dbReference>
<dbReference type="HOGENOM" id="CLU_009710_10_1_11"/>
<dbReference type="GO" id="GO:0004825">
    <property type="term" value="F:methionine-tRNA ligase activity"/>
    <property type="evidence" value="ECO:0007669"/>
    <property type="project" value="UniProtKB-EC"/>
</dbReference>
<protein>
    <recommendedName>
        <fullName evidence="9">Methionyl/Leucyl tRNA synthetase domain-containing protein</fullName>
    </recommendedName>
</protein>
<dbReference type="PROSITE" id="PS00178">
    <property type="entry name" value="AA_TRNA_LIGASE_I"/>
    <property type="match status" value="1"/>
</dbReference>